<evidence type="ECO:0000313" key="11">
    <source>
        <dbReference type="EMBL" id="KAK3518610.1"/>
    </source>
</evidence>
<dbReference type="GO" id="GO:0005615">
    <property type="term" value="C:extracellular space"/>
    <property type="evidence" value="ECO:0007669"/>
    <property type="project" value="TreeGrafter"/>
</dbReference>
<dbReference type="PANTHER" id="PTHR24019:SF14">
    <property type="entry name" value="ADIPOLIN"/>
    <property type="match status" value="1"/>
</dbReference>
<feature type="region of interest" description="Disordered" evidence="8">
    <location>
        <begin position="144"/>
        <end position="173"/>
    </location>
</feature>
<dbReference type="Proteomes" id="UP001274896">
    <property type="component" value="Unassembled WGS sequence"/>
</dbReference>
<feature type="domain" description="C1q" evidence="10">
    <location>
        <begin position="220"/>
        <end position="289"/>
    </location>
</feature>
<feature type="compositionally biased region" description="Polar residues" evidence="8">
    <location>
        <begin position="37"/>
        <end position="49"/>
    </location>
</feature>
<organism evidence="11 12">
    <name type="scientific">Hemibagrus guttatus</name>
    <dbReference type="NCBI Taxonomy" id="175788"/>
    <lineage>
        <taxon>Eukaryota</taxon>
        <taxon>Metazoa</taxon>
        <taxon>Chordata</taxon>
        <taxon>Craniata</taxon>
        <taxon>Vertebrata</taxon>
        <taxon>Euteleostomi</taxon>
        <taxon>Actinopterygii</taxon>
        <taxon>Neopterygii</taxon>
        <taxon>Teleostei</taxon>
        <taxon>Ostariophysi</taxon>
        <taxon>Siluriformes</taxon>
        <taxon>Bagridae</taxon>
        <taxon>Hemibagrus</taxon>
    </lineage>
</organism>
<keyword evidence="6" id="KW-0325">Glycoprotein</keyword>
<evidence type="ECO:0000256" key="4">
    <source>
        <dbReference type="ARBA" id="ARBA00022729"/>
    </source>
</evidence>
<feature type="chain" id="PRO_5042280755" description="C1q domain-containing protein" evidence="9">
    <location>
        <begin position="26"/>
        <end position="289"/>
    </location>
</feature>
<feature type="compositionally biased region" description="Pro residues" evidence="8">
    <location>
        <begin position="152"/>
        <end position="170"/>
    </location>
</feature>
<dbReference type="Gene3D" id="2.60.120.40">
    <property type="match status" value="1"/>
</dbReference>
<name>A0AAE0QDL7_9TELE</name>
<dbReference type="InterPro" id="IPR008983">
    <property type="entry name" value="Tumour_necrosis_fac-like_dom"/>
</dbReference>
<dbReference type="GO" id="GO:0005179">
    <property type="term" value="F:hormone activity"/>
    <property type="evidence" value="ECO:0007669"/>
    <property type="project" value="UniProtKB-KW"/>
</dbReference>
<reference evidence="11" key="1">
    <citation type="submission" date="2023-06" db="EMBL/GenBank/DDBJ databases">
        <title>Male Hemibagrus guttatus genome.</title>
        <authorList>
            <person name="Bian C."/>
        </authorList>
    </citation>
    <scope>NUCLEOTIDE SEQUENCE</scope>
    <source>
        <strain evidence="11">Male_cb2023</strain>
        <tissue evidence="11">Muscle</tissue>
    </source>
</reference>
<dbReference type="InterPro" id="IPR052136">
    <property type="entry name" value="Adipolin/Erythroferrone-rel"/>
</dbReference>
<evidence type="ECO:0000256" key="5">
    <source>
        <dbReference type="ARBA" id="ARBA00023157"/>
    </source>
</evidence>
<protein>
    <recommendedName>
        <fullName evidence="10">C1q domain-containing protein</fullName>
    </recommendedName>
</protein>
<evidence type="ECO:0000256" key="3">
    <source>
        <dbReference type="ARBA" id="ARBA00022702"/>
    </source>
</evidence>
<dbReference type="Gene3D" id="1.20.5.320">
    <property type="entry name" value="6-Phosphogluconate Dehydrogenase, domain 3"/>
    <property type="match status" value="1"/>
</dbReference>
<evidence type="ECO:0000259" key="10">
    <source>
        <dbReference type="PROSITE" id="PS50871"/>
    </source>
</evidence>
<accession>A0AAE0QDL7</accession>
<dbReference type="SUPFAM" id="SSF49842">
    <property type="entry name" value="TNF-like"/>
    <property type="match status" value="1"/>
</dbReference>
<dbReference type="EMBL" id="JAUCMX010000017">
    <property type="protein sequence ID" value="KAK3518610.1"/>
    <property type="molecule type" value="Genomic_DNA"/>
</dbReference>
<dbReference type="PROSITE" id="PS50871">
    <property type="entry name" value="C1Q"/>
    <property type="match status" value="1"/>
</dbReference>
<dbReference type="AlphaFoldDB" id="A0AAE0QDL7"/>
<evidence type="ECO:0000256" key="8">
    <source>
        <dbReference type="SAM" id="MobiDB-lite"/>
    </source>
</evidence>
<evidence type="ECO:0000256" key="7">
    <source>
        <dbReference type="ARBA" id="ARBA00038198"/>
    </source>
</evidence>
<sequence>MRLWLLAALAALLWSHCTLLEGAEAKKARKRPKEMTPQHTEVFNTTLSNSEEEDESAKKISARIKGKVYRTVVRPAMLYGLETVSLRKRQESELEVAELKMLSHFRRDWKRDGYETLVTESQRVDPHGSWMDFVKRPVGNFPAKCRKRKRPLPGPQGPPGPPGPQGPPGAPGAEVTQEVLLKEFKEMIKEATERRAMVDKASGQSQLPTTLLALEGMASYRRIEEAFHCKLRGPVVVDKKTLTELQNFQTPPAKGAFLRGTGMDQSTGRFTAPITGIYQFSANVHIDKI</sequence>
<comment type="similarity">
    <text evidence="7">Belongs to the adipolin/erythroferrone family.</text>
</comment>
<keyword evidence="2" id="KW-0964">Secreted</keyword>
<keyword evidence="5" id="KW-1015">Disulfide bond</keyword>
<feature type="region of interest" description="Disordered" evidence="8">
    <location>
        <begin position="27"/>
        <end position="51"/>
    </location>
</feature>
<evidence type="ECO:0000256" key="6">
    <source>
        <dbReference type="ARBA" id="ARBA00023180"/>
    </source>
</evidence>
<keyword evidence="4 9" id="KW-0732">Signal</keyword>
<keyword evidence="3" id="KW-0372">Hormone</keyword>
<evidence type="ECO:0000256" key="9">
    <source>
        <dbReference type="SAM" id="SignalP"/>
    </source>
</evidence>
<evidence type="ECO:0000313" key="12">
    <source>
        <dbReference type="Proteomes" id="UP001274896"/>
    </source>
</evidence>
<proteinExistence type="inferred from homology"/>
<comment type="caution">
    <text evidence="11">The sequence shown here is derived from an EMBL/GenBank/DDBJ whole genome shotgun (WGS) entry which is preliminary data.</text>
</comment>
<dbReference type="PANTHER" id="PTHR24019">
    <property type="entry name" value="ADIPOLIN"/>
    <property type="match status" value="1"/>
</dbReference>
<gene>
    <name evidence="11" type="ORF">QTP70_005524</name>
</gene>
<evidence type="ECO:0000256" key="2">
    <source>
        <dbReference type="ARBA" id="ARBA00022525"/>
    </source>
</evidence>
<dbReference type="InterPro" id="IPR001073">
    <property type="entry name" value="C1q_dom"/>
</dbReference>
<comment type="subcellular location">
    <subcellularLocation>
        <location evidence="1">Secreted</location>
    </subcellularLocation>
</comment>
<dbReference type="FunFam" id="1.20.5.320:FF:000006">
    <property type="entry name" value="Protein FAM132A"/>
    <property type="match status" value="1"/>
</dbReference>
<evidence type="ECO:0000256" key="1">
    <source>
        <dbReference type="ARBA" id="ARBA00004613"/>
    </source>
</evidence>
<feature type="signal peptide" evidence="9">
    <location>
        <begin position="1"/>
        <end position="25"/>
    </location>
</feature>
<keyword evidence="12" id="KW-1185">Reference proteome</keyword>